<proteinExistence type="predicted"/>
<sequence length="284" mass="32000">MPKKLQKSLHDYVFKIKIPRPQIQLPSNSFSSSKKWVLSGCKHPKTSSFAIDERNEANGVTNNNGDAATLTDVDRFLFENFKSPYIRDDEDTDTDNTKRVSEKKREEAPKLGPILFDSPRFTDPPPDLCGSNRFFVKPALSGSLLEDTLTSTGDDASSSTTLNDSSLDSHHHLREKQAAGHAIPNDWIAVLTHSPNPYEDFRQSMRDMVKARSRSHGSVDWDFMEELLFCYLNLNDKKSYKFILSAFVDLVVVLRQHKGESAAPAKPRSVSRVKIGKETRGGRK</sequence>
<accession>A0ACB9Q4C6</accession>
<evidence type="ECO:0000313" key="1">
    <source>
        <dbReference type="EMBL" id="KAI4355661.1"/>
    </source>
</evidence>
<organism evidence="1 2">
    <name type="scientific">Bauhinia variegata</name>
    <name type="common">Purple orchid tree</name>
    <name type="synonym">Phanera variegata</name>
    <dbReference type="NCBI Taxonomy" id="167791"/>
    <lineage>
        <taxon>Eukaryota</taxon>
        <taxon>Viridiplantae</taxon>
        <taxon>Streptophyta</taxon>
        <taxon>Embryophyta</taxon>
        <taxon>Tracheophyta</taxon>
        <taxon>Spermatophyta</taxon>
        <taxon>Magnoliopsida</taxon>
        <taxon>eudicotyledons</taxon>
        <taxon>Gunneridae</taxon>
        <taxon>Pentapetalae</taxon>
        <taxon>rosids</taxon>
        <taxon>fabids</taxon>
        <taxon>Fabales</taxon>
        <taxon>Fabaceae</taxon>
        <taxon>Cercidoideae</taxon>
        <taxon>Cercideae</taxon>
        <taxon>Bauhiniinae</taxon>
        <taxon>Bauhinia</taxon>
    </lineage>
</organism>
<name>A0ACB9Q4C6_BAUVA</name>
<dbReference type="Proteomes" id="UP000828941">
    <property type="component" value="Chromosome 2"/>
</dbReference>
<protein>
    <submittedName>
        <fullName evidence="1">Uncharacterized protein</fullName>
    </submittedName>
</protein>
<reference evidence="1 2" key="1">
    <citation type="journal article" date="2022" name="DNA Res.">
        <title>Chromosomal-level genome assembly of the orchid tree Bauhinia variegata (Leguminosae; Cercidoideae) supports the allotetraploid origin hypothesis of Bauhinia.</title>
        <authorList>
            <person name="Zhong Y."/>
            <person name="Chen Y."/>
            <person name="Zheng D."/>
            <person name="Pang J."/>
            <person name="Liu Y."/>
            <person name="Luo S."/>
            <person name="Meng S."/>
            <person name="Qian L."/>
            <person name="Wei D."/>
            <person name="Dai S."/>
            <person name="Zhou R."/>
        </authorList>
    </citation>
    <scope>NUCLEOTIDE SEQUENCE [LARGE SCALE GENOMIC DNA]</scope>
    <source>
        <strain evidence="1">BV-YZ2020</strain>
    </source>
</reference>
<keyword evidence="2" id="KW-1185">Reference proteome</keyword>
<dbReference type="EMBL" id="CM039427">
    <property type="protein sequence ID" value="KAI4355661.1"/>
    <property type="molecule type" value="Genomic_DNA"/>
</dbReference>
<comment type="caution">
    <text evidence="1">The sequence shown here is derived from an EMBL/GenBank/DDBJ whole genome shotgun (WGS) entry which is preliminary data.</text>
</comment>
<gene>
    <name evidence="1" type="ORF">L6164_004410</name>
</gene>
<evidence type="ECO:0000313" key="2">
    <source>
        <dbReference type="Proteomes" id="UP000828941"/>
    </source>
</evidence>